<keyword evidence="1" id="KW-0472">Membrane</keyword>
<protein>
    <submittedName>
        <fullName evidence="2">Uncharacterized protein</fullName>
    </submittedName>
</protein>
<dbReference type="Proteomes" id="UP000184148">
    <property type="component" value="Unassembled WGS sequence"/>
</dbReference>
<reference evidence="3" key="1">
    <citation type="submission" date="2016-11" db="EMBL/GenBank/DDBJ databases">
        <authorList>
            <person name="Varghese N."/>
            <person name="Submissions S."/>
        </authorList>
    </citation>
    <scope>NUCLEOTIDE SEQUENCE [LARGE SCALE GENOMIC DNA]</scope>
    <source>
        <strain evidence="3">DSM 12395</strain>
    </source>
</reference>
<keyword evidence="1" id="KW-1133">Transmembrane helix</keyword>
<evidence type="ECO:0000313" key="3">
    <source>
        <dbReference type="Proteomes" id="UP000184148"/>
    </source>
</evidence>
<dbReference type="OrthoDB" id="1786603at2"/>
<name>A0A1M4SJH4_9FIRM</name>
<evidence type="ECO:0000256" key="1">
    <source>
        <dbReference type="SAM" id="Phobius"/>
    </source>
</evidence>
<organism evidence="2 3">
    <name type="scientific">Desulforamulus putei DSM 12395</name>
    <dbReference type="NCBI Taxonomy" id="1121429"/>
    <lineage>
        <taxon>Bacteria</taxon>
        <taxon>Bacillati</taxon>
        <taxon>Bacillota</taxon>
        <taxon>Clostridia</taxon>
        <taxon>Eubacteriales</taxon>
        <taxon>Peptococcaceae</taxon>
        <taxon>Desulforamulus</taxon>
    </lineage>
</organism>
<gene>
    <name evidence="2" type="ORF">SAMN02745133_00143</name>
</gene>
<dbReference type="AlphaFoldDB" id="A0A1M4SJH4"/>
<sequence length="342" mass="38215">MAKKRKRNGKICKDQIRRNNKNNKKEIILFTAAGEKVMVSDFTCLSKKRQKQTCEAFVHTTCIQEQLSLPLTRGACTVARREIKVKSPGKHESSLKSKKLHKRRRFSGKTEFVPASCITGQISQGYPNKPPAKQNKPVHPMISGQDSSSYEIILETGRRRRRKTKPVEFVPGSCITLHTAPVYSFAVQPITQEFVNPYPALPDLAPDITGGCRTGRARPMAPFPFIPESCITADVSKPYLPVEKTEEKPETVHRYIDRPNSPDILGPASKKFKRKRNNVVPFVPKSCTIDTEKPAPGTCQRSDVLAKPAPASLPFKTITKPWLPAAVLVLVVLTIIGYLLYK</sequence>
<accession>A0A1M4SJH4</accession>
<keyword evidence="3" id="KW-1185">Reference proteome</keyword>
<evidence type="ECO:0000313" key="2">
    <source>
        <dbReference type="EMBL" id="SHE32329.1"/>
    </source>
</evidence>
<dbReference type="RefSeq" id="WP_143156976.1">
    <property type="nucleotide sequence ID" value="NZ_FQUY01000001.1"/>
</dbReference>
<dbReference type="EMBL" id="FQUY01000001">
    <property type="protein sequence ID" value="SHE32329.1"/>
    <property type="molecule type" value="Genomic_DNA"/>
</dbReference>
<proteinExistence type="predicted"/>
<dbReference type="STRING" id="1121429.SAMN02745133_00143"/>
<feature type="transmembrane region" description="Helical" evidence="1">
    <location>
        <begin position="322"/>
        <end position="341"/>
    </location>
</feature>
<keyword evidence="1" id="KW-0812">Transmembrane</keyword>